<sequence>MAYNDESIKLVFDTEPTNENTLKKLSKQLKTTVKVIPFVGAGMSVPFGFPEWGKFLLLMAKSRNMEKETEELIRIGKYEEAAELLYNEMKHRAFNDELTRYFGDDNIANNELKGAVTYIPRLASSTVVTTNFDHVLENVFEQAGCSFKHAVWDANKRDLIIAALHQDQRVLFKLHGDVDNHSDRILTLTEYQKAYGNQRIDLKRPIPKLLGDLLTNRPLLFLGCSLNQDRTVAMLRQVTKDRKELIHYAITEKPNDNNEFIKKRRHLSEHSISPIWYPESRHELIPDILAYLLEKDDVIKNTISEKKHISKTAPNIEERQKTNIFPHNRVGKSGNNLWKYRFFALLLFSLTILLFSIGRTPTPKIINTPINPAAPTIHLENPLSDYQSTYEFTVGKKTEISATAEDAGSGVGAMAIYINGNRVLRSDNSHIFYSFYPEKGIEYDIVINAVDRLDRSTSRSFVINPIKTEKTPSGN</sequence>
<name>A0ABR7T947_HELCL</name>
<evidence type="ECO:0000313" key="1">
    <source>
        <dbReference type="EMBL" id="MBC9786595.1"/>
    </source>
</evidence>
<dbReference type="InterPro" id="IPR029035">
    <property type="entry name" value="DHS-like_NAD/FAD-binding_dom"/>
</dbReference>
<gene>
    <name evidence="1" type="ORF">H1S01_19305</name>
</gene>
<evidence type="ECO:0000313" key="2">
    <source>
        <dbReference type="Proteomes" id="UP000617402"/>
    </source>
</evidence>
<dbReference type="RefSeq" id="WP_188042012.1">
    <property type="nucleotide sequence ID" value="NZ_JACVHF010000051.1"/>
</dbReference>
<dbReference type="Pfam" id="PF13289">
    <property type="entry name" value="SIR2_2"/>
    <property type="match status" value="1"/>
</dbReference>
<keyword evidence="2" id="KW-1185">Reference proteome</keyword>
<reference evidence="1 2" key="1">
    <citation type="submission" date="2020-07" db="EMBL/GenBank/DDBJ databases">
        <title>Draft whole-genome sequence of Heliobacterium chlorum DSM 3682, type strain.</title>
        <authorList>
            <person name="Kyndt J.A."/>
            <person name="Meyer T.E."/>
            <person name="Imhoff J.F."/>
        </authorList>
    </citation>
    <scope>NUCLEOTIDE SEQUENCE [LARGE SCALE GENOMIC DNA]</scope>
    <source>
        <strain evidence="1 2">DSM 3682</strain>
    </source>
</reference>
<dbReference type="EMBL" id="JACVHF010000051">
    <property type="protein sequence ID" value="MBC9786595.1"/>
    <property type="molecule type" value="Genomic_DNA"/>
</dbReference>
<dbReference type="SUPFAM" id="SSF52467">
    <property type="entry name" value="DHS-like NAD/FAD-binding domain"/>
    <property type="match status" value="1"/>
</dbReference>
<organism evidence="1 2">
    <name type="scientific">Heliobacterium chlorum</name>
    <dbReference type="NCBI Taxonomy" id="2698"/>
    <lineage>
        <taxon>Bacteria</taxon>
        <taxon>Bacillati</taxon>
        <taxon>Bacillota</taxon>
        <taxon>Clostridia</taxon>
        <taxon>Eubacteriales</taxon>
        <taxon>Heliobacteriaceae</taxon>
        <taxon>Heliobacterium</taxon>
    </lineage>
</organism>
<dbReference type="Proteomes" id="UP000617402">
    <property type="component" value="Unassembled WGS sequence"/>
</dbReference>
<accession>A0ABR7T947</accession>
<comment type="caution">
    <text evidence="1">The sequence shown here is derived from an EMBL/GenBank/DDBJ whole genome shotgun (WGS) entry which is preliminary data.</text>
</comment>
<protein>
    <submittedName>
        <fullName evidence="1">SIR2 family protein</fullName>
    </submittedName>
</protein>
<proteinExistence type="predicted"/>